<reference evidence="1 2" key="1">
    <citation type="submission" date="2020-06" db="EMBL/GenBank/DDBJ databases">
        <title>Transcriptomic and genomic resources for Thalictrum thalictroides and T. hernandezii: Facilitating candidate gene discovery in an emerging model plant lineage.</title>
        <authorList>
            <person name="Arias T."/>
            <person name="Riano-Pachon D.M."/>
            <person name="Di Stilio V.S."/>
        </authorList>
    </citation>
    <scope>NUCLEOTIDE SEQUENCE [LARGE SCALE GENOMIC DNA]</scope>
    <source>
        <strain evidence="2">cv. WT478/WT964</strain>
        <tissue evidence="1">Leaves</tissue>
    </source>
</reference>
<sequence>MGPSPFGMGSKSNQIGFLNAHSRHVERRMSVLNQKVVAKDNTKQSFASTVGNTQPKVGREIDLASLSVLGKQGNFPTVKLVKADVLKGLEQCKWALVGRLNFQKTNITKVRAEIDLK</sequence>
<comment type="caution">
    <text evidence="1">The sequence shown here is derived from an EMBL/GenBank/DDBJ whole genome shotgun (WGS) entry which is preliminary data.</text>
</comment>
<evidence type="ECO:0000313" key="2">
    <source>
        <dbReference type="Proteomes" id="UP000554482"/>
    </source>
</evidence>
<organism evidence="1 2">
    <name type="scientific">Thalictrum thalictroides</name>
    <name type="common">Rue-anemone</name>
    <name type="synonym">Anemone thalictroides</name>
    <dbReference type="NCBI Taxonomy" id="46969"/>
    <lineage>
        <taxon>Eukaryota</taxon>
        <taxon>Viridiplantae</taxon>
        <taxon>Streptophyta</taxon>
        <taxon>Embryophyta</taxon>
        <taxon>Tracheophyta</taxon>
        <taxon>Spermatophyta</taxon>
        <taxon>Magnoliopsida</taxon>
        <taxon>Ranunculales</taxon>
        <taxon>Ranunculaceae</taxon>
        <taxon>Thalictroideae</taxon>
        <taxon>Thalictrum</taxon>
    </lineage>
</organism>
<name>A0A7J6VXN7_THATH</name>
<dbReference type="OrthoDB" id="1750606at2759"/>
<evidence type="ECO:0000313" key="1">
    <source>
        <dbReference type="EMBL" id="KAF5189358.1"/>
    </source>
</evidence>
<dbReference type="Proteomes" id="UP000554482">
    <property type="component" value="Unassembled WGS sequence"/>
</dbReference>
<protein>
    <submittedName>
        <fullName evidence="1">Uncharacterized protein</fullName>
    </submittedName>
</protein>
<dbReference type="AlphaFoldDB" id="A0A7J6VXN7"/>
<accession>A0A7J6VXN7</accession>
<proteinExistence type="predicted"/>
<dbReference type="EMBL" id="JABWDY010025567">
    <property type="protein sequence ID" value="KAF5189358.1"/>
    <property type="molecule type" value="Genomic_DNA"/>
</dbReference>
<gene>
    <name evidence="1" type="ORF">FRX31_021054</name>
</gene>
<keyword evidence="2" id="KW-1185">Reference proteome</keyword>